<feature type="active site" description="Nucleophile" evidence="4 5">
    <location>
        <position position="51"/>
    </location>
</feature>
<evidence type="ECO:0000256" key="7">
    <source>
        <dbReference type="RuleBase" id="RU003792"/>
    </source>
</evidence>
<evidence type="ECO:0000256" key="5">
    <source>
        <dbReference type="PIRSR" id="PIRSR001430-1"/>
    </source>
</evidence>
<dbReference type="RefSeq" id="WP_140001314.1">
    <property type="nucleotide sequence ID" value="NZ_VFJE01000055.1"/>
</dbReference>
<dbReference type="NCBIfam" id="TIGR00071">
    <property type="entry name" value="hisT_truA"/>
    <property type="match status" value="1"/>
</dbReference>
<dbReference type="PANTHER" id="PTHR11142:SF0">
    <property type="entry name" value="TRNA PSEUDOURIDINE SYNTHASE-LIKE 1"/>
    <property type="match status" value="1"/>
</dbReference>
<evidence type="ECO:0000256" key="6">
    <source>
        <dbReference type="PIRSR" id="PIRSR001430-2"/>
    </source>
</evidence>
<feature type="domain" description="Pseudouridine synthase I TruA alpha/beta" evidence="8">
    <location>
        <begin position="8"/>
        <end position="103"/>
    </location>
</feature>
<dbReference type="Gene3D" id="3.30.70.580">
    <property type="entry name" value="Pseudouridine synthase I, catalytic domain, N-terminal subdomain"/>
    <property type="match status" value="1"/>
</dbReference>
<dbReference type="PIRSF" id="PIRSF001430">
    <property type="entry name" value="tRNA_psdUrid_synth"/>
    <property type="match status" value="1"/>
</dbReference>
<dbReference type="FunFam" id="3.30.70.580:FF:000001">
    <property type="entry name" value="tRNA pseudouridine synthase A"/>
    <property type="match status" value="1"/>
</dbReference>
<evidence type="ECO:0000259" key="8">
    <source>
        <dbReference type="Pfam" id="PF01416"/>
    </source>
</evidence>
<dbReference type="Proteomes" id="UP000319175">
    <property type="component" value="Unassembled WGS sequence"/>
</dbReference>
<feature type="binding site" evidence="4 6">
    <location>
        <position position="109"/>
    </location>
    <ligand>
        <name>substrate</name>
    </ligand>
</feature>
<dbReference type="InterPro" id="IPR020094">
    <property type="entry name" value="TruA/RsuA/RluB/E/F_N"/>
</dbReference>
<comment type="function">
    <text evidence="4">Formation of pseudouridine at positions 38, 39 and 40 in the anticodon stem and loop of transfer RNAs.</text>
</comment>
<evidence type="ECO:0000256" key="1">
    <source>
        <dbReference type="ARBA" id="ARBA00009375"/>
    </source>
</evidence>
<dbReference type="InterPro" id="IPR020097">
    <property type="entry name" value="PsdUridine_synth_TruA_a/b_dom"/>
</dbReference>
<dbReference type="InterPro" id="IPR020095">
    <property type="entry name" value="PsdUridine_synth_TruA_C"/>
</dbReference>
<dbReference type="Pfam" id="PF01416">
    <property type="entry name" value="PseudoU_synth_1"/>
    <property type="match status" value="2"/>
</dbReference>
<proteinExistence type="inferred from homology"/>
<comment type="subunit">
    <text evidence="4">Homodimer.</text>
</comment>
<dbReference type="OrthoDB" id="9811823at2"/>
<dbReference type="PANTHER" id="PTHR11142">
    <property type="entry name" value="PSEUDOURIDYLATE SYNTHASE"/>
    <property type="match status" value="1"/>
</dbReference>
<dbReference type="EMBL" id="VFJE01000055">
    <property type="protein sequence ID" value="TPD67154.1"/>
    <property type="molecule type" value="Genomic_DNA"/>
</dbReference>
<dbReference type="GO" id="GO:0003723">
    <property type="term" value="F:RNA binding"/>
    <property type="evidence" value="ECO:0007669"/>
    <property type="project" value="InterPro"/>
</dbReference>
<accession>A0A501Q496</accession>
<comment type="similarity">
    <text evidence="1 4 7">Belongs to the tRNA pseudouridine synthase TruA family.</text>
</comment>
<reference evidence="9 10" key="1">
    <citation type="submission" date="2019-06" db="EMBL/GenBank/DDBJ databases">
        <title>Flavobacterium sp. MaA-Y11 from geoumgang.</title>
        <authorList>
            <person name="Jeong S."/>
        </authorList>
    </citation>
    <scope>NUCLEOTIDE SEQUENCE [LARGE SCALE GENOMIC DNA]</scope>
    <source>
        <strain evidence="9 10">MaA-Y11</strain>
    </source>
</reference>
<sequence>MRYFIEFAYNGKNYHGWQQQPNAPSVQETLGKAISVLLRSTVEITGAGRTDTGVHAKQMFAHFDTDISFEADILKNKLNSYLPKDIAIIKIHTVADDAHARFDAVKRTYEYHITNVKDVFEEPLSWYCHHHLDVEKMNQAAKILFEFDDFQCFSKVNTDVKTFLCKIMEANWTKTDNKLVFTVAADRFLRNMVRAIVGTLVNVGMGKLSLEDFRKIIESKNRNEAGASAPAHGLFLTKVEYPYICGTLPLTKNSLEKKK</sequence>
<gene>
    <name evidence="4 9" type="primary">truA</name>
    <name evidence="9" type="ORF">FJA49_12805</name>
</gene>
<keyword evidence="10" id="KW-1185">Reference proteome</keyword>
<evidence type="ECO:0000313" key="9">
    <source>
        <dbReference type="EMBL" id="TPD67154.1"/>
    </source>
</evidence>
<feature type="domain" description="Pseudouridine synthase I TruA alpha/beta" evidence="8">
    <location>
        <begin position="148"/>
        <end position="242"/>
    </location>
</feature>
<comment type="caution">
    <text evidence="4">Lacks conserved residue(s) required for the propagation of feature annotation.</text>
</comment>
<dbReference type="GO" id="GO:0160147">
    <property type="term" value="F:tRNA pseudouridine(38-40) synthase activity"/>
    <property type="evidence" value="ECO:0007669"/>
    <property type="project" value="UniProtKB-EC"/>
</dbReference>
<protein>
    <recommendedName>
        <fullName evidence="4">tRNA pseudouridine synthase A</fullName>
        <ecNumber evidence="4">5.4.99.12</ecNumber>
    </recommendedName>
    <alternativeName>
        <fullName evidence="4">tRNA pseudouridine(38-40) synthase</fullName>
    </alternativeName>
    <alternativeName>
        <fullName evidence="4">tRNA pseudouridylate synthase I</fullName>
    </alternativeName>
    <alternativeName>
        <fullName evidence="4">tRNA-uridine isomerase I</fullName>
    </alternativeName>
</protein>
<dbReference type="Gene3D" id="3.30.70.660">
    <property type="entry name" value="Pseudouridine synthase I, catalytic domain, C-terminal subdomain"/>
    <property type="match status" value="1"/>
</dbReference>
<dbReference type="InterPro" id="IPR001406">
    <property type="entry name" value="PsdUridine_synth_TruA"/>
</dbReference>
<dbReference type="SUPFAM" id="SSF55120">
    <property type="entry name" value="Pseudouridine synthase"/>
    <property type="match status" value="1"/>
</dbReference>
<name>A0A501Q496_9FLAO</name>
<dbReference type="GO" id="GO:0031119">
    <property type="term" value="P:tRNA pseudouridine synthesis"/>
    <property type="evidence" value="ECO:0007669"/>
    <property type="project" value="UniProtKB-UniRule"/>
</dbReference>
<organism evidence="9 10">
    <name type="scientific">Flavobacterium microcysteis</name>
    <dbReference type="NCBI Taxonomy" id="2596891"/>
    <lineage>
        <taxon>Bacteria</taxon>
        <taxon>Pseudomonadati</taxon>
        <taxon>Bacteroidota</taxon>
        <taxon>Flavobacteriia</taxon>
        <taxon>Flavobacteriales</taxon>
        <taxon>Flavobacteriaceae</taxon>
        <taxon>Flavobacterium</taxon>
    </lineage>
</organism>
<comment type="catalytic activity">
    <reaction evidence="4 7">
        <text>uridine(38/39/40) in tRNA = pseudouridine(38/39/40) in tRNA</text>
        <dbReference type="Rhea" id="RHEA:22376"/>
        <dbReference type="Rhea" id="RHEA-COMP:10085"/>
        <dbReference type="Rhea" id="RHEA-COMP:10087"/>
        <dbReference type="ChEBI" id="CHEBI:65314"/>
        <dbReference type="ChEBI" id="CHEBI:65315"/>
        <dbReference type="EC" id="5.4.99.12"/>
    </reaction>
</comment>
<evidence type="ECO:0000313" key="10">
    <source>
        <dbReference type="Proteomes" id="UP000319175"/>
    </source>
</evidence>
<dbReference type="HAMAP" id="MF_00171">
    <property type="entry name" value="TruA"/>
    <property type="match status" value="1"/>
</dbReference>
<comment type="caution">
    <text evidence="9">The sequence shown here is derived from an EMBL/GenBank/DDBJ whole genome shotgun (WGS) entry which is preliminary data.</text>
</comment>
<keyword evidence="3 4" id="KW-0413">Isomerase</keyword>
<evidence type="ECO:0000256" key="3">
    <source>
        <dbReference type="ARBA" id="ARBA00023235"/>
    </source>
</evidence>
<dbReference type="EC" id="5.4.99.12" evidence="4"/>
<dbReference type="AlphaFoldDB" id="A0A501Q496"/>
<keyword evidence="2 4" id="KW-0819">tRNA processing</keyword>
<dbReference type="CDD" id="cd02570">
    <property type="entry name" value="PseudoU_synth_EcTruA"/>
    <property type="match status" value="1"/>
</dbReference>
<evidence type="ECO:0000256" key="4">
    <source>
        <dbReference type="HAMAP-Rule" id="MF_00171"/>
    </source>
</evidence>
<dbReference type="InterPro" id="IPR020103">
    <property type="entry name" value="PsdUridine_synth_cat_dom_sf"/>
</dbReference>
<evidence type="ECO:0000256" key="2">
    <source>
        <dbReference type="ARBA" id="ARBA00022694"/>
    </source>
</evidence>